<dbReference type="InterPro" id="IPR054734">
    <property type="entry name" value="PqqF-like_C_4"/>
</dbReference>
<dbReference type="GO" id="GO:0046872">
    <property type="term" value="F:metal ion binding"/>
    <property type="evidence" value="ECO:0007669"/>
    <property type="project" value="UniProtKB-KW"/>
</dbReference>
<protein>
    <recommendedName>
        <fullName evidence="5">Protease 3</fullName>
        <ecNumber evidence="4">3.4.24.55</ecNumber>
    </recommendedName>
    <alternativeName>
        <fullName evidence="13">Pitrilysin</fullName>
    </alternativeName>
    <alternativeName>
        <fullName evidence="12">Protease III</fullName>
    </alternativeName>
    <alternativeName>
        <fullName evidence="11">Protease pi</fullName>
    </alternativeName>
</protein>
<organism evidence="19 20">
    <name type="scientific">Aliidiomarina minuta</name>
    <dbReference type="NCBI Taxonomy" id="880057"/>
    <lineage>
        <taxon>Bacteria</taxon>
        <taxon>Pseudomonadati</taxon>
        <taxon>Pseudomonadota</taxon>
        <taxon>Gammaproteobacteria</taxon>
        <taxon>Alteromonadales</taxon>
        <taxon>Idiomarinaceae</taxon>
        <taxon>Aliidiomarina</taxon>
    </lineage>
</organism>
<keyword evidence="20" id="KW-1185">Reference proteome</keyword>
<comment type="caution">
    <text evidence="19">The sequence shown here is derived from an EMBL/GenBank/DDBJ whole genome shotgun (WGS) entry which is preliminary data.</text>
</comment>
<evidence type="ECO:0000313" key="20">
    <source>
        <dbReference type="Proteomes" id="UP000288293"/>
    </source>
</evidence>
<dbReference type="InterPro" id="IPR032632">
    <property type="entry name" value="Peptidase_M16_M"/>
</dbReference>
<dbReference type="InterPro" id="IPR007863">
    <property type="entry name" value="Peptidase_M16_C"/>
</dbReference>
<dbReference type="GO" id="GO:0004222">
    <property type="term" value="F:metalloendopeptidase activity"/>
    <property type="evidence" value="ECO:0007669"/>
    <property type="project" value="UniProtKB-EC"/>
</dbReference>
<comment type="similarity">
    <text evidence="3 14">Belongs to the peptidase M16 family.</text>
</comment>
<gene>
    <name evidence="19" type="ORF">CWE09_00425</name>
</gene>
<dbReference type="RefSeq" id="WP_126801939.1">
    <property type="nucleotide sequence ID" value="NZ_PIPL01000001.1"/>
</dbReference>
<keyword evidence="8" id="KW-0378">Hydrolase</keyword>
<evidence type="ECO:0000256" key="11">
    <source>
        <dbReference type="ARBA" id="ARBA00029597"/>
    </source>
</evidence>
<feature type="domain" description="Coenzyme PQQ synthesis protein F-like C-terminal lobe" evidence="18">
    <location>
        <begin position="758"/>
        <end position="857"/>
    </location>
</feature>
<evidence type="ECO:0000256" key="4">
    <source>
        <dbReference type="ARBA" id="ARBA00012449"/>
    </source>
</evidence>
<evidence type="ECO:0000259" key="17">
    <source>
        <dbReference type="Pfam" id="PF16187"/>
    </source>
</evidence>
<evidence type="ECO:0000256" key="8">
    <source>
        <dbReference type="ARBA" id="ARBA00022801"/>
    </source>
</evidence>
<evidence type="ECO:0000256" key="7">
    <source>
        <dbReference type="ARBA" id="ARBA00022723"/>
    </source>
</evidence>
<dbReference type="AlphaFoldDB" id="A0A432W5C2"/>
<evidence type="ECO:0000313" key="19">
    <source>
        <dbReference type="EMBL" id="RUO25242.1"/>
    </source>
</evidence>
<dbReference type="Pfam" id="PF16187">
    <property type="entry name" value="Peptidase_M16_M"/>
    <property type="match status" value="1"/>
</dbReference>
<evidence type="ECO:0000259" key="15">
    <source>
        <dbReference type="Pfam" id="PF00675"/>
    </source>
</evidence>
<accession>A0A432W5C2</accession>
<evidence type="ECO:0000256" key="2">
    <source>
        <dbReference type="ARBA" id="ARBA00002184"/>
    </source>
</evidence>
<evidence type="ECO:0000256" key="1">
    <source>
        <dbReference type="ARBA" id="ARBA00001947"/>
    </source>
</evidence>
<evidence type="ECO:0000256" key="6">
    <source>
        <dbReference type="ARBA" id="ARBA00022670"/>
    </source>
</evidence>
<keyword evidence="9" id="KW-0862">Zinc</keyword>
<reference evidence="19 20" key="1">
    <citation type="journal article" date="2011" name="Front. Microbiol.">
        <title>Genomic signatures of strain selection and enhancement in Bacillus atrophaeus var. globigii, a historical biowarfare simulant.</title>
        <authorList>
            <person name="Gibbons H.S."/>
            <person name="Broomall S.M."/>
            <person name="McNew L.A."/>
            <person name="Daligault H."/>
            <person name="Chapman C."/>
            <person name="Bruce D."/>
            <person name="Karavis M."/>
            <person name="Krepps M."/>
            <person name="McGregor P.A."/>
            <person name="Hong C."/>
            <person name="Park K.H."/>
            <person name="Akmal A."/>
            <person name="Feldman A."/>
            <person name="Lin J.S."/>
            <person name="Chang W.E."/>
            <person name="Higgs B.W."/>
            <person name="Demirev P."/>
            <person name="Lindquist J."/>
            <person name="Liem A."/>
            <person name="Fochler E."/>
            <person name="Read T.D."/>
            <person name="Tapia R."/>
            <person name="Johnson S."/>
            <person name="Bishop-Lilly K.A."/>
            <person name="Detter C."/>
            <person name="Han C."/>
            <person name="Sozhamannan S."/>
            <person name="Rosenzweig C.N."/>
            <person name="Skowronski E.W."/>
        </authorList>
    </citation>
    <scope>NUCLEOTIDE SEQUENCE [LARGE SCALE GENOMIC DNA]</scope>
    <source>
        <strain evidence="19 20">MLST1</strain>
    </source>
</reference>
<dbReference type="FunFam" id="3.30.830.10:FF:000005">
    <property type="entry name" value="nardilysin isoform X1"/>
    <property type="match status" value="1"/>
</dbReference>
<evidence type="ECO:0000256" key="3">
    <source>
        <dbReference type="ARBA" id="ARBA00007261"/>
    </source>
</evidence>
<comment type="cofactor">
    <cofactor evidence="1">
        <name>Zn(2+)</name>
        <dbReference type="ChEBI" id="CHEBI:29105"/>
    </cofactor>
</comment>
<dbReference type="PANTHER" id="PTHR43690">
    <property type="entry name" value="NARDILYSIN"/>
    <property type="match status" value="1"/>
</dbReference>
<dbReference type="OrthoDB" id="9811314at2"/>
<dbReference type="PROSITE" id="PS00143">
    <property type="entry name" value="INSULINASE"/>
    <property type="match status" value="1"/>
</dbReference>
<evidence type="ECO:0000256" key="14">
    <source>
        <dbReference type="RuleBase" id="RU004447"/>
    </source>
</evidence>
<dbReference type="PANTHER" id="PTHR43690:SF18">
    <property type="entry name" value="INSULIN-DEGRADING ENZYME-RELATED"/>
    <property type="match status" value="1"/>
</dbReference>
<comment type="function">
    <text evidence="2">Endopeptidase that degrades small peptides of less than 7 kDa, such as glucagon and insulin.</text>
</comment>
<dbReference type="Pfam" id="PF00675">
    <property type="entry name" value="Peptidase_M16"/>
    <property type="match status" value="1"/>
</dbReference>
<dbReference type="Proteomes" id="UP000288293">
    <property type="component" value="Unassembled WGS sequence"/>
</dbReference>
<evidence type="ECO:0000259" key="16">
    <source>
        <dbReference type="Pfam" id="PF05193"/>
    </source>
</evidence>
<dbReference type="InterPro" id="IPR050626">
    <property type="entry name" value="Peptidase_M16"/>
</dbReference>
<feature type="domain" description="Peptidase M16 C-terminal" evidence="16">
    <location>
        <begin position="193"/>
        <end position="367"/>
    </location>
</feature>
<dbReference type="Pfam" id="PF05193">
    <property type="entry name" value="Peptidase_M16_C"/>
    <property type="match status" value="1"/>
</dbReference>
<feature type="domain" description="Peptidase M16 middle/third" evidence="17">
    <location>
        <begin position="378"/>
        <end position="653"/>
    </location>
</feature>
<evidence type="ECO:0000256" key="5">
    <source>
        <dbReference type="ARBA" id="ARBA00017565"/>
    </source>
</evidence>
<dbReference type="InterPro" id="IPR001431">
    <property type="entry name" value="Pept_M16_Zn_BS"/>
</dbReference>
<dbReference type="Pfam" id="PF22456">
    <property type="entry name" value="PqqF-like_C_4"/>
    <property type="match status" value="1"/>
</dbReference>
<keyword evidence="10" id="KW-0482">Metalloprotease</keyword>
<keyword evidence="7" id="KW-0479">Metal-binding</keyword>
<evidence type="ECO:0000256" key="9">
    <source>
        <dbReference type="ARBA" id="ARBA00022833"/>
    </source>
</evidence>
<keyword evidence="6" id="KW-0645">Protease</keyword>
<evidence type="ECO:0000256" key="10">
    <source>
        <dbReference type="ARBA" id="ARBA00023049"/>
    </source>
</evidence>
<proteinExistence type="inferred from homology"/>
<dbReference type="GO" id="GO:0005737">
    <property type="term" value="C:cytoplasm"/>
    <property type="evidence" value="ECO:0007669"/>
    <property type="project" value="UniProtKB-ARBA"/>
</dbReference>
<dbReference type="EMBL" id="PIPL01000001">
    <property type="protein sequence ID" value="RUO25242.1"/>
    <property type="molecule type" value="Genomic_DNA"/>
</dbReference>
<dbReference type="EC" id="3.4.24.55" evidence="4"/>
<dbReference type="Gene3D" id="3.30.830.10">
    <property type="entry name" value="Metalloenzyme, LuxS/M16 peptidase-like"/>
    <property type="match status" value="4"/>
</dbReference>
<dbReference type="InterPro" id="IPR011765">
    <property type="entry name" value="Pept_M16_N"/>
</dbReference>
<dbReference type="InterPro" id="IPR011249">
    <property type="entry name" value="Metalloenz_LuxS/M16"/>
</dbReference>
<evidence type="ECO:0000256" key="13">
    <source>
        <dbReference type="ARBA" id="ARBA00033450"/>
    </source>
</evidence>
<dbReference type="GO" id="GO:0006508">
    <property type="term" value="P:proteolysis"/>
    <property type="evidence" value="ECO:0007669"/>
    <property type="project" value="UniProtKB-KW"/>
</dbReference>
<dbReference type="FunFam" id="3.30.830.10:FF:000012">
    <property type="entry name" value="Protease 3"/>
    <property type="match status" value="1"/>
</dbReference>
<name>A0A432W5C2_9GAMM</name>
<evidence type="ECO:0000259" key="18">
    <source>
        <dbReference type="Pfam" id="PF22456"/>
    </source>
</evidence>
<sequence length="917" mass="104722">MSGTAVSDDHFRPEKSPYDHRDYKYLTLDNGLRVILVHDEQAIHSAAAVGVNAGHFQDPEEMQGLAHFLEHMLFMGTAKYPQPSDYGDFISQHGGHHNAWTGTEHTSFYFDIQPEYFSAALDRFSQFFIAPLFEQKWIDKELQAVESEYRMKLTDELRRLYQVHKETANPEHPFTKFSVGNAHTLADSDQQTTAQRLRQFFSDWYKAEHLSLVLAGPQSLSELQQLATEWFSVIPEGGAELNYPQVPLYTEQQLGVRIHVRPLKQACRLILSFPFPSINDDYPYKTTSFLAHILGYEGQGSICAELRQRGWATALSAGGGVSGSNFKDFNFNIQLTENGLEQIDEVICLIFNGIALVKEHGLKKHYYAERQQMIGLAFRFQEGIRTLDLASQLAINMLHYEPEHSITGDYLMRNLNIDKAHELLQVMQPEKARVTLIHQSLPVNQTTELYETAYSIHDIDEEKLAYYASPLENSNLRLPPANPFIPERQNPLPLREPVRHKPALVPSVASLQAWHLQDAQFRVPKGHLYLSLSLPHATVRRSAFACSRLWCELVLDKLNERCYDAEIAGINFNLYPQQSGISIHLSGFSEQQPALLSRILSELTNFEFAEQHFNAIQHSLYHNWLAVNRHKPINHLFTILNQELQRGCFTAQGLASAMPEITEDFFRQQLPILFSDMNVRMLIHGDWPVETARHLTSLVTQKLRLKRQPAQGPLREVRLLEPGKRELNYSYLPHPDKAVALFCQGQSQSVVEKASFLLLNHLVSPGFFSQLRTEQQLGYMVGSSYVPMNGRPGLLFYVQSPHAELATMESAIDQFIQQFCEQLPTLDNDSWEDAKQSVLTHLEDKDPSLRIRAQRLWTSIGIEDYNFDLADKLAAEVSRISLQQLVQFAVERMLQSASSMFLTCEPIKETEDTPEDD</sequence>
<feature type="domain" description="Peptidase M16 N-terminal" evidence="15">
    <location>
        <begin position="33"/>
        <end position="170"/>
    </location>
</feature>
<evidence type="ECO:0000256" key="12">
    <source>
        <dbReference type="ARBA" id="ARBA00031184"/>
    </source>
</evidence>
<dbReference type="SUPFAM" id="SSF63411">
    <property type="entry name" value="LuxS/MPP-like metallohydrolase"/>
    <property type="match status" value="4"/>
</dbReference>